<protein>
    <recommendedName>
        <fullName evidence="1">ThuA-like domain-containing protein</fullName>
    </recommendedName>
</protein>
<dbReference type="SUPFAM" id="SSF52317">
    <property type="entry name" value="Class I glutamine amidotransferase-like"/>
    <property type="match status" value="1"/>
</dbReference>
<proteinExistence type="predicted"/>
<organism evidence="2">
    <name type="scientific">marine metagenome</name>
    <dbReference type="NCBI Taxonomy" id="408172"/>
    <lineage>
        <taxon>unclassified sequences</taxon>
        <taxon>metagenomes</taxon>
        <taxon>ecological metagenomes</taxon>
    </lineage>
</organism>
<dbReference type="Gene3D" id="3.40.50.880">
    <property type="match status" value="1"/>
</dbReference>
<evidence type="ECO:0000259" key="1">
    <source>
        <dbReference type="Pfam" id="PF06283"/>
    </source>
</evidence>
<dbReference type="InterPro" id="IPR029010">
    <property type="entry name" value="ThuA-like"/>
</dbReference>
<feature type="non-terminal residue" evidence="2">
    <location>
        <position position="1"/>
    </location>
</feature>
<gene>
    <name evidence="2" type="ORF">METZ01_LOCUS25195</name>
</gene>
<sequence length="264" mass="28948">VHLVVGGFPPGSTAGHDMHYARSQLLSFVGEIQHVQPTISSNFSDLATWLPTSQLLVTYTSGPFPSGNELVSLNSWLERGGRWLALHGTSGGKAEPVDGDRRRRRMVKMPHHETLGAFFLNHPPIRRFTVNVRGDHPVVHDMPESFETIDELYFIEVLDPHATILLSTELPEDPDPGFGFEVVSDTSLMEDGLNRALGIVCERGNGAVAYLALGHAHSPATNSQPYVDTSVVADTATPQIFRGSWETEGFNNLVRNGVRWGLST</sequence>
<accession>A0A381PZ64</accession>
<name>A0A381PZ64_9ZZZZ</name>
<dbReference type="Pfam" id="PF06283">
    <property type="entry name" value="ThuA"/>
    <property type="match status" value="1"/>
</dbReference>
<feature type="domain" description="ThuA-like" evidence="1">
    <location>
        <begin position="36"/>
        <end position="218"/>
    </location>
</feature>
<dbReference type="EMBL" id="UINC01001150">
    <property type="protein sequence ID" value="SUZ72341.1"/>
    <property type="molecule type" value="Genomic_DNA"/>
</dbReference>
<dbReference type="AlphaFoldDB" id="A0A381PZ64"/>
<evidence type="ECO:0000313" key="2">
    <source>
        <dbReference type="EMBL" id="SUZ72341.1"/>
    </source>
</evidence>
<reference evidence="2" key="1">
    <citation type="submission" date="2018-05" db="EMBL/GenBank/DDBJ databases">
        <authorList>
            <person name="Lanie J.A."/>
            <person name="Ng W.-L."/>
            <person name="Kazmierczak K.M."/>
            <person name="Andrzejewski T.M."/>
            <person name="Davidsen T.M."/>
            <person name="Wayne K.J."/>
            <person name="Tettelin H."/>
            <person name="Glass J.I."/>
            <person name="Rusch D."/>
            <person name="Podicherti R."/>
            <person name="Tsui H.-C.T."/>
            <person name="Winkler M.E."/>
        </authorList>
    </citation>
    <scope>NUCLEOTIDE SEQUENCE</scope>
</reference>
<dbReference type="InterPro" id="IPR029062">
    <property type="entry name" value="Class_I_gatase-like"/>
</dbReference>